<evidence type="ECO:0000256" key="6">
    <source>
        <dbReference type="SAM" id="Phobius"/>
    </source>
</evidence>
<feature type="transmembrane region" description="Helical" evidence="6">
    <location>
        <begin position="335"/>
        <end position="353"/>
    </location>
</feature>
<organism evidence="7 8">
    <name type="scientific">Microbacterium terregens</name>
    <dbReference type="NCBI Taxonomy" id="69363"/>
    <lineage>
        <taxon>Bacteria</taxon>
        <taxon>Bacillati</taxon>
        <taxon>Actinomycetota</taxon>
        <taxon>Actinomycetes</taxon>
        <taxon>Micrococcales</taxon>
        <taxon>Microbacteriaceae</taxon>
        <taxon>Microbacterium</taxon>
    </lineage>
</organism>
<evidence type="ECO:0000256" key="5">
    <source>
        <dbReference type="ARBA" id="ARBA00023136"/>
    </source>
</evidence>
<comment type="caution">
    <text evidence="7">The sequence shown here is derived from an EMBL/GenBank/DDBJ whole genome shotgun (WGS) entry which is preliminary data.</text>
</comment>
<feature type="transmembrane region" description="Helical" evidence="6">
    <location>
        <begin position="36"/>
        <end position="56"/>
    </location>
</feature>
<evidence type="ECO:0000313" key="7">
    <source>
        <dbReference type="EMBL" id="MFB9647065.1"/>
    </source>
</evidence>
<feature type="transmembrane region" description="Helical" evidence="6">
    <location>
        <begin position="12"/>
        <end position="30"/>
    </location>
</feature>
<dbReference type="PANTHER" id="PTHR30250:SF11">
    <property type="entry name" value="O-ANTIGEN TRANSPORTER-RELATED"/>
    <property type="match status" value="1"/>
</dbReference>
<evidence type="ECO:0000256" key="4">
    <source>
        <dbReference type="ARBA" id="ARBA00022989"/>
    </source>
</evidence>
<feature type="transmembrane region" description="Helical" evidence="6">
    <location>
        <begin position="272"/>
        <end position="294"/>
    </location>
</feature>
<evidence type="ECO:0000313" key="8">
    <source>
        <dbReference type="Proteomes" id="UP001589611"/>
    </source>
</evidence>
<evidence type="ECO:0000256" key="3">
    <source>
        <dbReference type="ARBA" id="ARBA00022692"/>
    </source>
</evidence>
<sequence length="386" mass="40518">MIRRYAISFGSRFGGAIFQAILFIAITRVLRPVDMGVFTTANAATLFVFGIIDFGMGTRFLRLKADPDARGYLGFSLLSRGAAVALLALLLASAWAIFGVGYNSQLVLAACLLAVGESFGESAVVVWQGRLQSGRAAMALLARRGASLIPIFVLPTADGVLIAGAVAAVSGVAFYLIAVAARAGRALPIKVALVRNAPFALASAGPQISQLDSVVISLTSSVTLTGFYAPAARLTNPINVAITSMMQVFVPELARTPDRNSRLNVFRRARRLVLVIALSVSSLALLSPQITLILFGPEYTQSTPMIAAVFVGAGLSGIAQIHLAWFYGTTTPLRVPLIMIFCSVAGLAAMAILGPIFGIVGLAVSFVLMHGAVAASLVLAWRKDVH</sequence>
<dbReference type="PANTHER" id="PTHR30250">
    <property type="entry name" value="PST FAMILY PREDICTED COLANIC ACID TRANSPORTER"/>
    <property type="match status" value="1"/>
</dbReference>
<name>A0ABV5T3D0_9MICO</name>
<reference evidence="7 8" key="1">
    <citation type="submission" date="2024-09" db="EMBL/GenBank/DDBJ databases">
        <authorList>
            <person name="Sun Q."/>
            <person name="Mori K."/>
        </authorList>
    </citation>
    <scope>NUCLEOTIDE SEQUENCE [LARGE SCALE GENOMIC DNA]</scope>
    <source>
        <strain evidence="7 8">JCM 1342</strain>
    </source>
</reference>
<keyword evidence="8" id="KW-1185">Reference proteome</keyword>
<feature type="transmembrane region" description="Helical" evidence="6">
    <location>
        <begin position="359"/>
        <end position="381"/>
    </location>
</feature>
<feature type="transmembrane region" description="Helical" evidence="6">
    <location>
        <begin position="77"/>
        <end position="100"/>
    </location>
</feature>
<accession>A0ABV5T3D0</accession>
<feature type="transmembrane region" description="Helical" evidence="6">
    <location>
        <begin position="306"/>
        <end position="328"/>
    </location>
</feature>
<protein>
    <submittedName>
        <fullName evidence="7">Lipopolysaccharide biosynthesis protein</fullName>
    </submittedName>
</protein>
<gene>
    <name evidence="7" type="ORF">ACFFPJ_14810</name>
</gene>
<dbReference type="RefSeq" id="WP_378721746.1">
    <property type="nucleotide sequence ID" value="NZ_JBHMBE010000005.1"/>
</dbReference>
<keyword evidence="4 6" id="KW-1133">Transmembrane helix</keyword>
<keyword evidence="2" id="KW-1003">Cell membrane</keyword>
<evidence type="ECO:0000256" key="2">
    <source>
        <dbReference type="ARBA" id="ARBA00022475"/>
    </source>
</evidence>
<feature type="transmembrane region" description="Helical" evidence="6">
    <location>
        <begin position="160"/>
        <end position="181"/>
    </location>
</feature>
<dbReference type="InterPro" id="IPR050833">
    <property type="entry name" value="Poly_Biosynth_Transport"/>
</dbReference>
<comment type="subcellular location">
    <subcellularLocation>
        <location evidence="1">Cell membrane</location>
        <topology evidence="1">Multi-pass membrane protein</topology>
    </subcellularLocation>
</comment>
<keyword evidence="3 6" id="KW-0812">Transmembrane</keyword>
<evidence type="ECO:0000256" key="1">
    <source>
        <dbReference type="ARBA" id="ARBA00004651"/>
    </source>
</evidence>
<dbReference type="Proteomes" id="UP001589611">
    <property type="component" value="Unassembled WGS sequence"/>
</dbReference>
<dbReference type="EMBL" id="JBHMBE010000005">
    <property type="protein sequence ID" value="MFB9647065.1"/>
    <property type="molecule type" value="Genomic_DNA"/>
</dbReference>
<keyword evidence="5 6" id="KW-0472">Membrane</keyword>
<proteinExistence type="predicted"/>